<reference evidence="1" key="1">
    <citation type="submission" date="2019-05" db="EMBL/GenBank/DDBJ databases">
        <title>Bacteriocin occurrence and activity in Escherichia coli isolated from bovines and wastewater.</title>
        <authorList>
            <person name="Cameron A."/>
            <person name="Zaheer R."/>
            <person name="Barbieri R."/>
            <person name="McAllister T.A."/>
        </authorList>
    </citation>
    <scope>NUCLEOTIDE SEQUENCE</scope>
    <source>
        <strain evidence="1">0638J</strain>
    </source>
</reference>
<dbReference type="InterPro" id="IPR043502">
    <property type="entry name" value="DNA/RNA_pol_sf"/>
</dbReference>
<protein>
    <submittedName>
        <fullName evidence="1">Uncharacterized protein</fullName>
    </submittedName>
</protein>
<organism evidence="1">
    <name type="scientific">Escherichia coli</name>
    <dbReference type="NCBI Taxonomy" id="562"/>
    <lineage>
        <taxon>Bacteria</taxon>
        <taxon>Pseudomonadati</taxon>
        <taxon>Pseudomonadota</taxon>
        <taxon>Gammaproteobacteria</taxon>
        <taxon>Enterobacterales</taxon>
        <taxon>Enterobacteriaceae</taxon>
        <taxon>Escherichia</taxon>
    </lineage>
</organism>
<gene>
    <name evidence="1" type="ORF">EC0638J-ColB-ColM_00155</name>
</gene>
<sequence>MIHPRETTCATDFRQTQMRLTELKLGYRQAELVLMLESLERMLWIRCYMQAGIMADGVVMARDEGTPQGGPLSPLLANVLLD</sequence>
<accession>A0A5B9T3X7</accession>
<proteinExistence type="predicted"/>
<name>A0A5B9T3X7_ECOLX</name>
<dbReference type="EMBL" id="MK878517">
    <property type="protein sequence ID" value="QEG95543.1"/>
    <property type="molecule type" value="Genomic_DNA"/>
</dbReference>
<dbReference type="AlphaFoldDB" id="A0A5B9T3X7"/>
<dbReference type="SUPFAM" id="SSF56672">
    <property type="entry name" value="DNA/RNA polymerases"/>
    <property type="match status" value="1"/>
</dbReference>
<evidence type="ECO:0000313" key="1">
    <source>
        <dbReference type="EMBL" id="QEG95543.1"/>
    </source>
</evidence>